<keyword evidence="4" id="KW-1185">Reference proteome</keyword>
<proteinExistence type="predicted"/>
<organism evidence="3 4">
    <name type="scientific">Hymenolepis diminuta</name>
    <name type="common">Rat tapeworm</name>
    <dbReference type="NCBI Taxonomy" id="6216"/>
    <lineage>
        <taxon>Eukaryota</taxon>
        <taxon>Metazoa</taxon>
        <taxon>Spiralia</taxon>
        <taxon>Lophotrochozoa</taxon>
        <taxon>Platyhelminthes</taxon>
        <taxon>Cestoda</taxon>
        <taxon>Eucestoda</taxon>
        <taxon>Cyclophyllidea</taxon>
        <taxon>Hymenolepididae</taxon>
        <taxon>Hymenolepis</taxon>
    </lineage>
</organism>
<evidence type="ECO:0000256" key="2">
    <source>
        <dbReference type="SAM" id="Phobius"/>
    </source>
</evidence>
<feature type="non-terminal residue" evidence="3">
    <location>
        <position position="1"/>
    </location>
</feature>
<dbReference type="Proteomes" id="UP000321570">
    <property type="component" value="Unassembled WGS sequence"/>
</dbReference>
<gene>
    <name evidence="3" type="ORF">WMSIL1_LOCUS698</name>
</gene>
<keyword evidence="2" id="KW-0812">Transmembrane</keyword>
<dbReference type="Gene3D" id="1.20.1070.10">
    <property type="entry name" value="Rhodopsin 7-helix transmembrane proteins"/>
    <property type="match status" value="1"/>
</dbReference>
<dbReference type="AlphaFoldDB" id="A0A564XX13"/>
<feature type="compositionally biased region" description="Basic and acidic residues" evidence="1">
    <location>
        <begin position="95"/>
        <end position="117"/>
    </location>
</feature>
<feature type="transmembrane region" description="Helical" evidence="2">
    <location>
        <begin position="55"/>
        <end position="81"/>
    </location>
</feature>
<name>A0A564XX13_HYMDI</name>
<feature type="region of interest" description="Disordered" evidence="1">
    <location>
        <begin position="95"/>
        <end position="140"/>
    </location>
</feature>
<keyword evidence="2" id="KW-0472">Membrane</keyword>
<keyword evidence="2" id="KW-1133">Transmembrane helix</keyword>
<dbReference type="EMBL" id="CABIJS010000015">
    <property type="protein sequence ID" value="VUZ39426.1"/>
    <property type="molecule type" value="Genomic_DNA"/>
</dbReference>
<evidence type="ECO:0000313" key="3">
    <source>
        <dbReference type="EMBL" id="VUZ39426.1"/>
    </source>
</evidence>
<sequence>CRTHFRIFGVSTGIYIIIIIYIYWISLSLAILLFFEKQSKMSSPQSTETSYQDKWYESILPITMTVVLSVILIILIIIRIIQFCNQRKADRIEKKAKGKARSLEDRPGEDQSDEERFTAAVPTTQEKKKKTTTCCQKSKKQKTEVDDEGALIVPTNENGSLLQSGIRAHPTRKVENKSWYDSKVIPFIDEGGASLDNLYIPEKSIYEVV</sequence>
<protein>
    <submittedName>
        <fullName evidence="3">Uncharacterized protein</fullName>
    </submittedName>
</protein>
<reference evidence="3 4" key="1">
    <citation type="submission" date="2019-07" db="EMBL/GenBank/DDBJ databases">
        <authorList>
            <person name="Jastrzebski P J."/>
            <person name="Paukszto L."/>
            <person name="Jastrzebski P J."/>
        </authorList>
    </citation>
    <scope>NUCLEOTIDE SEQUENCE [LARGE SCALE GENOMIC DNA]</scope>
    <source>
        <strain evidence="3 4">WMS-il1</strain>
    </source>
</reference>
<evidence type="ECO:0000256" key="1">
    <source>
        <dbReference type="SAM" id="MobiDB-lite"/>
    </source>
</evidence>
<evidence type="ECO:0000313" key="4">
    <source>
        <dbReference type="Proteomes" id="UP000321570"/>
    </source>
</evidence>
<accession>A0A564XX13</accession>
<feature type="transmembrane region" description="Helical" evidence="2">
    <location>
        <begin position="12"/>
        <end position="35"/>
    </location>
</feature>